<dbReference type="EMBL" id="FAXA01000028">
    <property type="protein sequence ID" value="CUV01216.1"/>
    <property type="molecule type" value="Genomic_DNA"/>
</dbReference>
<keyword evidence="1" id="KW-0812">Transmembrane</keyword>
<accession>A0A160V644</accession>
<keyword evidence="1" id="KW-1133">Transmembrane helix</keyword>
<evidence type="ECO:0000256" key="1">
    <source>
        <dbReference type="SAM" id="Phobius"/>
    </source>
</evidence>
<sequence length="46" mass="5085">MVVVRVHIRHVRQRTEPVVIMPAVFLAMSVVLVTGCRTDQLGGQGK</sequence>
<keyword evidence="1" id="KW-0472">Membrane</keyword>
<gene>
    <name evidence="2" type="ORF">MGWOODY_Clf1897</name>
</gene>
<reference evidence="2" key="1">
    <citation type="submission" date="2015-10" db="EMBL/GenBank/DDBJ databases">
        <authorList>
            <person name="Gilbert D.G."/>
        </authorList>
    </citation>
    <scope>NUCLEOTIDE SEQUENCE</scope>
</reference>
<evidence type="ECO:0000313" key="2">
    <source>
        <dbReference type="EMBL" id="CUV01216.1"/>
    </source>
</evidence>
<organism evidence="2">
    <name type="scientific">hydrothermal vent metagenome</name>
    <dbReference type="NCBI Taxonomy" id="652676"/>
    <lineage>
        <taxon>unclassified sequences</taxon>
        <taxon>metagenomes</taxon>
        <taxon>ecological metagenomes</taxon>
    </lineage>
</organism>
<dbReference type="AlphaFoldDB" id="A0A160V644"/>
<feature type="transmembrane region" description="Helical" evidence="1">
    <location>
        <begin position="18"/>
        <end position="36"/>
    </location>
</feature>
<protein>
    <submittedName>
        <fullName evidence="2">Uncharacterized protein</fullName>
    </submittedName>
</protein>
<proteinExistence type="predicted"/>
<name>A0A160V644_9ZZZZ</name>